<name>A0A8T3BMP0_DENNO</name>
<dbReference type="GO" id="GO:0008270">
    <property type="term" value="F:zinc ion binding"/>
    <property type="evidence" value="ECO:0007669"/>
    <property type="project" value="UniProtKB-KW"/>
</dbReference>
<keyword evidence="1" id="KW-0479">Metal-binding</keyword>
<evidence type="ECO:0000256" key="3">
    <source>
        <dbReference type="ARBA" id="ARBA00022833"/>
    </source>
</evidence>
<keyword evidence="5" id="KW-0812">Transmembrane</keyword>
<evidence type="ECO:0000259" key="6">
    <source>
        <dbReference type="PROSITE" id="PS50089"/>
    </source>
</evidence>
<evidence type="ECO:0000256" key="2">
    <source>
        <dbReference type="ARBA" id="ARBA00022771"/>
    </source>
</evidence>
<dbReference type="SMR" id="A0A8T3BMP0"/>
<dbReference type="GO" id="GO:0016567">
    <property type="term" value="P:protein ubiquitination"/>
    <property type="evidence" value="ECO:0007669"/>
    <property type="project" value="TreeGrafter"/>
</dbReference>
<sequence>MIPKPFIILLYLLDLLLYAFSFFLHRIGLNPSFEIEPTPWDDEELLFSSINPRSTASPKLLASQLPIVEYLSFVEKQRKTQKASSVAAPECAICLRLIEDRDRVRELGNCSHAFHVTCMDRWLDLGRFSCPLCRSAVVPAEAGRVGGKRGRGPLWVLKVLYLRMVLWLMAFDN</sequence>
<evidence type="ECO:0000313" key="8">
    <source>
        <dbReference type="Proteomes" id="UP000829196"/>
    </source>
</evidence>
<evidence type="ECO:0000256" key="1">
    <source>
        <dbReference type="ARBA" id="ARBA00022723"/>
    </source>
</evidence>
<dbReference type="Proteomes" id="UP000829196">
    <property type="component" value="Unassembled WGS sequence"/>
</dbReference>
<dbReference type="PANTHER" id="PTHR45969:SF94">
    <property type="entry name" value="OS07G0421800 PROTEIN"/>
    <property type="match status" value="1"/>
</dbReference>
<accession>A0A8T3BMP0</accession>
<keyword evidence="8" id="KW-1185">Reference proteome</keyword>
<protein>
    <recommendedName>
        <fullName evidence="6">RING-type domain-containing protein</fullName>
    </recommendedName>
</protein>
<dbReference type="SUPFAM" id="SSF57850">
    <property type="entry name" value="RING/U-box"/>
    <property type="match status" value="1"/>
</dbReference>
<dbReference type="EMBL" id="JAGYWB010000008">
    <property type="protein sequence ID" value="KAI0513833.1"/>
    <property type="molecule type" value="Genomic_DNA"/>
</dbReference>
<evidence type="ECO:0000256" key="5">
    <source>
        <dbReference type="SAM" id="Phobius"/>
    </source>
</evidence>
<evidence type="ECO:0000256" key="4">
    <source>
        <dbReference type="PROSITE-ProRule" id="PRU00175"/>
    </source>
</evidence>
<keyword evidence="2 4" id="KW-0863">Zinc-finger</keyword>
<proteinExistence type="predicted"/>
<comment type="caution">
    <text evidence="7">The sequence shown here is derived from an EMBL/GenBank/DDBJ whole genome shotgun (WGS) entry which is preliminary data.</text>
</comment>
<keyword evidence="5" id="KW-1133">Transmembrane helix</keyword>
<dbReference type="Pfam" id="PF13639">
    <property type="entry name" value="zf-RING_2"/>
    <property type="match status" value="1"/>
</dbReference>
<organism evidence="7 8">
    <name type="scientific">Dendrobium nobile</name>
    <name type="common">Orchid</name>
    <dbReference type="NCBI Taxonomy" id="94219"/>
    <lineage>
        <taxon>Eukaryota</taxon>
        <taxon>Viridiplantae</taxon>
        <taxon>Streptophyta</taxon>
        <taxon>Embryophyta</taxon>
        <taxon>Tracheophyta</taxon>
        <taxon>Spermatophyta</taxon>
        <taxon>Magnoliopsida</taxon>
        <taxon>Liliopsida</taxon>
        <taxon>Asparagales</taxon>
        <taxon>Orchidaceae</taxon>
        <taxon>Epidendroideae</taxon>
        <taxon>Malaxideae</taxon>
        <taxon>Dendrobiinae</taxon>
        <taxon>Dendrobium</taxon>
    </lineage>
</organism>
<dbReference type="GO" id="GO:0061630">
    <property type="term" value="F:ubiquitin protein ligase activity"/>
    <property type="evidence" value="ECO:0007669"/>
    <property type="project" value="TreeGrafter"/>
</dbReference>
<reference evidence="7" key="1">
    <citation type="journal article" date="2022" name="Front. Genet.">
        <title>Chromosome-Scale Assembly of the Dendrobium nobile Genome Provides Insights Into the Molecular Mechanism of the Biosynthesis of the Medicinal Active Ingredient of Dendrobium.</title>
        <authorList>
            <person name="Xu Q."/>
            <person name="Niu S.-C."/>
            <person name="Li K.-L."/>
            <person name="Zheng P.-J."/>
            <person name="Zhang X.-J."/>
            <person name="Jia Y."/>
            <person name="Liu Y."/>
            <person name="Niu Y.-X."/>
            <person name="Yu L.-H."/>
            <person name="Chen D.-F."/>
            <person name="Zhang G.-Q."/>
        </authorList>
    </citation>
    <scope>NUCLEOTIDE SEQUENCE</scope>
    <source>
        <tissue evidence="7">Leaf</tissue>
    </source>
</reference>
<dbReference type="AlphaFoldDB" id="A0A8T3BMP0"/>
<evidence type="ECO:0000313" key="7">
    <source>
        <dbReference type="EMBL" id="KAI0513833.1"/>
    </source>
</evidence>
<dbReference type="OrthoDB" id="8062037at2759"/>
<gene>
    <name evidence="7" type="ORF">KFK09_009864</name>
</gene>
<dbReference type="SMART" id="SM00184">
    <property type="entry name" value="RING"/>
    <property type="match status" value="1"/>
</dbReference>
<keyword evidence="3" id="KW-0862">Zinc</keyword>
<dbReference type="InterPro" id="IPR001841">
    <property type="entry name" value="Znf_RING"/>
</dbReference>
<dbReference type="PANTHER" id="PTHR45969">
    <property type="entry name" value="RING ZINC FINGER PROTEIN-RELATED"/>
    <property type="match status" value="1"/>
</dbReference>
<dbReference type="InterPro" id="IPR013083">
    <property type="entry name" value="Znf_RING/FYVE/PHD"/>
</dbReference>
<feature type="domain" description="RING-type" evidence="6">
    <location>
        <begin position="91"/>
        <end position="134"/>
    </location>
</feature>
<dbReference type="PROSITE" id="PS50089">
    <property type="entry name" value="ZF_RING_2"/>
    <property type="match status" value="1"/>
</dbReference>
<feature type="transmembrane region" description="Helical" evidence="5">
    <location>
        <begin position="6"/>
        <end position="24"/>
    </location>
</feature>
<dbReference type="Gene3D" id="3.30.40.10">
    <property type="entry name" value="Zinc/RING finger domain, C3HC4 (zinc finger)"/>
    <property type="match status" value="1"/>
</dbReference>
<keyword evidence="5" id="KW-0472">Membrane</keyword>